<accession>A0A6N2AY86</accession>
<reference evidence="2" key="1">
    <citation type="submission" date="2019-05" db="EMBL/GenBank/DDBJ databases">
        <title>The de novo reference genome and transcriptome assemblies of the wild tomato species Solanum chilense.</title>
        <authorList>
            <person name="Stam R."/>
            <person name="Nosenko T."/>
            <person name="Hoerger A.C."/>
            <person name="Stephan W."/>
            <person name="Seidel M.A."/>
            <person name="Kuhn J.M.M."/>
            <person name="Haberer G."/>
            <person name="Tellier A."/>
        </authorList>
    </citation>
    <scope>NUCLEOTIDE SEQUENCE</scope>
    <source>
        <tissue evidence="2">Mature leaves</tissue>
    </source>
</reference>
<gene>
    <name evidence="2" type="ORF">EJD97_021019</name>
</gene>
<feature type="domain" description="NB-ARC" evidence="1">
    <location>
        <begin position="5"/>
        <end position="67"/>
    </location>
</feature>
<dbReference type="Pfam" id="PF00931">
    <property type="entry name" value="NB-ARC"/>
    <property type="match status" value="1"/>
</dbReference>
<evidence type="ECO:0000313" key="2">
    <source>
        <dbReference type="EMBL" id="TMW86680.1"/>
    </source>
</evidence>
<dbReference type="EMBL" id="RXGB01006258">
    <property type="protein sequence ID" value="TMW86680.1"/>
    <property type="molecule type" value="Genomic_DNA"/>
</dbReference>
<sequence>MSNDQLMEIVYRGLKGRRFLIVIDDIWRIEAWDQMRRIFPNDDNRSQILLTTRLKYVTNYVSCPNFLPHSIVFPKFKRYLESIH</sequence>
<protein>
    <recommendedName>
        <fullName evidence="1">NB-ARC domain-containing protein</fullName>
    </recommendedName>
</protein>
<evidence type="ECO:0000259" key="1">
    <source>
        <dbReference type="Pfam" id="PF00931"/>
    </source>
</evidence>
<comment type="caution">
    <text evidence="2">The sequence shown here is derived from an EMBL/GenBank/DDBJ whole genome shotgun (WGS) entry which is preliminary data.</text>
</comment>
<dbReference type="InterPro" id="IPR027417">
    <property type="entry name" value="P-loop_NTPase"/>
</dbReference>
<dbReference type="GO" id="GO:0043531">
    <property type="term" value="F:ADP binding"/>
    <property type="evidence" value="ECO:0007669"/>
    <property type="project" value="InterPro"/>
</dbReference>
<name>A0A6N2AY86_SOLCI</name>
<dbReference type="AlphaFoldDB" id="A0A6N2AY86"/>
<organism evidence="2">
    <name type="scientific">Solanum chilense</name>
    <name type="common">Tomato</name>
    <name type="synonym">Lycopersicon chilense</name>
    <dbReference type="NCBI Taxonomy" id="4083"/>
    <lineage>
        <taxon>Eukaryota</taxon>
        <taxon>Viridiplantae</taxon>
        <taxon>Streptophyta</taxon>
        <taxon>Embryophyta</taxon>
        <taxon>Tracheophyta</taxon>
        <taxon>Spermatophyta</taxon>
        <taxon>Magnoliopsida</taxon>
        <taxon>eudicotyledons</taxon>
        <taxon>Gunneridae</taxon>
        <taxon>Pentapetalae</taxon>
        <taxon>asterids</taxon>
        <taxon>lamiids</taxon>
        <taxon>Solanales</taxon>
        <taxon>Solanaceae</taxon>
        <taxon>Solanoideae</taxon>
        <taxon>Solaneae</taxon>
        <taxon>Solanum</taxon>
        <taxon>Solanum subgen. Lycopersicon</taxon>
    </lineage>
</organism>
<proteinExistence type="predicted"/>
<dbReference type="Gene3D" id="3.40.50.300">
    <property type="entry name" value="P-loop containing nucleotide triphosphate hydrolases"/>
    <property type="match status" value="1"/>
</dbReference>
<dbReference type="SUPFAM" id="SSF52540">
    <property type="entry name" value="P-loop containing nucleoside triphosphate hydrolases"/>
    <property type="match status" value="1"/>
</dbReference>
<dbReference type="InterPro" id="IPR002182">
    <property type="entry name" value="NB-ARC"/>
</dbReference>